<gene>
    <name evidence="1" type="ORF">DFH07DRAFT_753905</name>
</gene>
<keyword evidence="2" id="KW-1185">Reference proteome</keyword>
<proteinExistence type="predicted"/>
<accession>A0AAD7I545</accession>
<feature type="non-terminal residue" evidence="1">
    <location>
        <position position="137"/>
    </location>
</feature>
<comment type="caution">
    <text evidence="1">The sequence shown here is derived from an EMBL/GenBank/DDBJ whole genome shotgun (WGS) entry which is preliminary data.</text>
</comment>
<evidence type="ECO:0000313" key="1">
    <source>
        <dbReference type="EMBL" id="KAJ7735280.1"/>
    </source>
</evidence>
<dbReference type="EMBL" id="JARJLG010000156">
    <property type="protein sequence ID" value="KAJ7735280.1"/>
    <property type="molecule type" value="Genomic_DNA"/>
</dbReference>
<name>A0AAD7I545_9AGAR</name>
<dbReference type="AlphaFoldDB" id="A0AAD7I545"/>
<sequence length="137" mass="15656">MQTLKIWWRSNLPDLKTSSCYFTWISWAEQITTYGKSKGLGRHISGTVRKPGDLVQNAAGETVIANTNVALTDEQIEVHEKKQEDYEMKEAKFRHIVYSTVSTTRFNQIKSETTASGLWAKLTQLNQNRGDMVQMNV</sequence>
<dbReference type="Proteomes" id="UP001215280">
    <property type="component" value="Unassembled WGS sequence"/>
</dbReference>
<reference evidence="1" key="1">
    <citation type="submission" date="2023-03" db="EMBL/GenBank/DDBJ databases">
        <title>Massive genome expansion in bonnet fungi (Mycena s.s.) driven by repeated elements and novel gene families across ecological guilds.</title>
        <authorList>
            <consortium name="Lawrence Berkeley National Laboratory"/>
            <person name="Harder C.B."/>
            <person name="Miyauchi S."/>
            <person name="Viragh M."/>
            <person name="Kuo A."/>
            <person name="Thoen E."/>
            <person name="Andreopoulos B."/>
            <person name="Lu D."/>
            <person name="Skrede I."/>
            <person name="Drula E."/>
            <person name="Henrissat B."/>
            <person name="Morin E."/>
            <person name="Kohler A."/>
            <person name="Barry K."/>
            <person name="LaButti K."/>
            <person name="Morin E."/>
            <person name="Salamov A."/>
            <person name="Lipzen A."/>
            <person name="Mereny Z."/>
            <person name="Hegedus B."/>
            <person name="Baldrian P."/>
            <person name="Stursova M."/>
            <person name="Weitz H."/>
            <person name="Taylor A."/>
            <person name="Grigoriev I.V."/>
            <person name="Nagy L.G."/>
            <person name="Martin F."/>
            <person name="Kauserud H."/>
        </authorList>
    </citation>
    <scope>NUCLEOTIDE SEQUENCE</scope>
    <source>
        <strain evidence="1">CBHHK188m</strain>
    </source>
</reference>
<evidence type="ECO:0000313" key="2">
    <source>
        <dbReference type="Proteomes" id="UP001215280"/>
    </source>
</evidence>
<organism evidence="1 2">
    <name type="scientific">Mycena maculata</name>
    <dbReference type="NCBI Taxonomy" id="230809"/>
    <lineage>
        <taxon>Eukaryota</taxon>
        <taxon>Fungi</taxon>
        <taxon>Dikarya</taxon>
        <taxon>Basidiomycota</taxon>
        <taxon>Agaricomycotina</taxon>
        <taxon>Agaricomycetes</taxon>
        <taxon>Agaricomycetidae</taxon>
        <taxon>Agaricales</taxon>
        <taxon>Marasmiineae</taxon>
        <taxon>Mycenaceae</taxon>
        <taxon>Mycena</taxon>
    </lineage>
</organism>
<protein>
    <submittedName>
        <fullName evidence="1">Uncharacterized protein</fullName>
    </submittedName>
</protein>